<dbReference type="InterPro" id="IPR001647">
    <property type="entry name" value="HTH_TetR"/>
</dbReference>
<protein>
    <submittedName>
        <fullName evidence="4">TetR family transcriptional regulator</fullName>
    </submittedName>
</protein>
<dbReference type="SUPFAM" id="SSF46689">
    <property type="entry name" value="Homeodomain-like"/>
    <property type="match status" value="1"/>
</dbReference>
<dbReference type="Proteomes" id="UP000636394">
    <property type="component" value="Unassembled WGS sequence"/>
</dbReference>
<organism evidence="4 6">
    <name type="scientific">Xiamenia xianingshaonis</name>
    <dbReference type="NCBI Taxonomy" id="2682776"/>
    <lineage>
        <taxon>Bacteria</taxon>
        <taxon>Bacillati</taxon>
        <taxon>Actinomycetota</taxon>
        <taxon>Coriobacteriia</taxon>
        <taxon>Eggerthellales</taxon>
        <taxon>Eggerthellaceae</taxon>
        <taxon>Xiamenia</taxon>
    </lineage>
</organism>
<evidence type="ECO:0000259" key="2">
    <source>
        <dbReference type="Pfam" id="PF00440"/>
    </source>
</evidence>
<evidence type="ECO:0000313" key="5">
    <source>
        <dbReference type="Proteomes" id="UP000636394"/>
    </source>
</evidence>
<dbReference type="EMBL" id="WPCR01000009">
    <property type="protein sequence ID" value="NHM14702.1"/>
    <property type="molecule type" value="Genomic_DNA"/>
</dbReference>
<keyword evidence="5" id="KW-1185">Reference proteome</keyword>
<evidence type="ECO:0000256" key="1">
    <source>
        <dbReference type="ARBA" id="ARBA00023125"/>
    </source>
</evidence>
<dbReference type="AlphaFoldDB" id="A0A9E6MQM1"/>
<reference evidence="4" key="2">
    <citation type="submission" date="2021-04" db="EMBL/GenBank/DDBJ databases">
        <title>Novel species in family Eggerthellaceae.</title>
        <authorList>
            <person name="Zhang G."/>
        </authorList>
    </citation>
    <scope>NUCLEOTIDE SEQUENCE</scope>
    <source>
        <strain evidence="4">Zg-886</strain>
    </source>
</reference>
<sequence>MTPETTPGEGLFQSPECQMKMRILHAVDQSLDQTTVSAICQNAGISRQMFYRHFNSKYDIPWWYSIFCRQFYLNEIGRTIDWSTGYYHHLRLIDLERDFFRKSIQYSINTPFGQTIMPQDRERILFETLEQFRRIRLTHNMRFLVRTFSKLECEVLNEWFRSDEPTDLVKWTDDLVSLVPERLYQALRVEEPKVAMRE</sequence>
<feature type="domain" description="HTH tetR-type" evidence="2">
    <location>
        <begin position="29"/>
        <end position="59"/>
    </location>
</feature>
<proteinExistence type="predicted"/>
<dbReference type="RefSeq" id="WP_165060537.1">
    <property type="nucleotide sequence ID" value="NZ_CP072829.1"/>
</dbReference>
<dbReference type="Gene3D" id="1.10.357.10">
    <property type="entry name" value="Tetracycline Repressor, domain 2"/>
    <property type="match status" value="1"/>
</dbReference>
<accession>A0A9E6MQM1</accession>
<evidence type="ECO:0000313" key="3">
    <source>
        <dbReference type="EMBL" id="NHM14702.1"/>
    </source>
</evidence>
<keyword evidence="1" id="KW-0238">DNA-binding</keyword>
<gene>
    <name evidence="3" type="ORF">GMI68_07995</name>
    <name evidence="4" type="ORF">J7S26_07960</name>
</gene>
<evidence type="ECO:0000313" key="4">
    <source>
        <dbReference type="EMBL" id="QTU84268.1"/>
    </source>
</evidence>
<dbReference type="KEGG" id="ebz:J7S26_07960"/>
<dbReference type="InterPro" id="IPR009057">
    <property type="entry name" value="Homeodomain-like_sf"/>
</dbReference>
<evidence type="ECO:0000313" key="6">
    <source>
        <dbReference type="Proteomes" id="UP000671910"/>
    </source>
</evidence>
<name>A0A9E6MQM1_9ACTN</name>
<reference evidence="3 5" key="1">
    <citation type="submission" date="2019-11" db="EMBL/GenBank/DDBJ databases">
        <title>Eggerthellaceae novel genus isolated from the rectal contents of marmort.</title>
        <authorList>
            <person name="Zhang G."/>
        </authorList>
    </citation>
    <scope>NUCLEOTIDE SEQUENCE [LARGE SCALE GENOMIC DNA]</scope>
    <source>
        <strain evidence="3">Zg-886</strain>
        <strain evidence="5">zg-886</strain>
    </source>
</reference>
<dbReference type="Pfam" id="PF00440">
    <property type="entry name" value="TetR_N"/>
    <property type="match status" value="1"/>
</dbReference>
<dbReference type="EMBL" id="CP072829">
    <property type="protein sequence ID" value="QTU84268.1"/>
    <property type="molecule type" value="Genomic_DNA"/>
</dbReference>
<dbReference type="GO" id="GO:0003677">
    <property type="term" value="F:DNA binding"/>
    <property type="evidence" value="ECO:0007669"/>
    <property type="project" value="UniProtKB-KW"/>
</dbReference>
<dbReference type="Proteomes" id="UP000671910">
    <property type="component" value="Chromosome"/>
</dbReference>